<dbReference type="InterPro" id="IPR036691">
    <property type="entry name" value="Endo/exonu/phosph_ase_sf"/>
</dbReference>
<feature type="domain" description="Endonuclease/exonuclease/phosphatase" evidence="2">
    <location>
        <begin position="6"/>
        <end position="264"/>
    </location>
</feature>
<sequence length="1124" mass="127266">MRLVIATYNVRGICARTARTKLRQFIQGCRPNLDILAIQEHKLRDTNIDFLTFSIWPQAAVFHLPAADGAHTLRNLLVIGGKGGVSILVNPTLAPLIVGHGTLVPLDGGLWLHLDTADGRKLGFVALYAPKASADRTSLWREMESALDTSRNWFLTGDFNMITHPADQFGGTPRTISGAEALLWNNFLHSADLLDTFQRSDGALQFSWDNRRQAVLLAQDQSQNSLPTDGGRVLKRLDQVYADSTLIQKHISTEILPGTGLSDHLPVLAIFHLGSPPAPKKTNFRMNIALLKDPKLKEQIIKLWPIWQKKYEDYGTPALLTLKYCIKRVSKFAQLWGKRLATLRKEKQHRLTLRLHGLLLQLQSDPANVATQLKLQEAQTQLSTWESEKAKWLQQHLDRKWEEDGDRSSKLFFNSIKSRKKQTGIHAIQDEDGSMHTNEEEILDLAAHYFASILQEPPPNPEQHTALDDLLTRSSARVTQPERESLQKDFTIQELHNAAKLLGKNKCPGPDGIPLEFFLLFWDTVSPLIFKATTEGVQQGSILPFFNRGVITLLQKDGDVTLLKNKRPITLLNAIYKIWAKGLQLRLSPILQRLITWDENAFIPGRQLHSTVYLCNEAIFETKKKKSGLANKAMTRKIEALITRYVWGGNEDTKKRHRVAEKILHQRKSDGGLGLMSLQAQTMKLLSPLSQLPLLPWLKISVWGPKTAGVRDTTRSARTGSFARLKQAGIEDIGDITVDGISCLLIQAAVNTSLSITTAIQTAYEKVTDSTPKHRASFRCSSLFAITPPTAPQWCIRLKDEAPTEDSLISAAYASAAFKVIGNTLSPANIRDVPATAEWIRAPIATCWTAPKKTPDRFLLSWTDKNTVIAAMQWIDQTGFLSAPTANIRKLATTDTTMVEKRLSKWNASHHIDLSNAKIWSKVWDKKKPIKVSTLQWYILFQAVPTNSWRFPQASRQDEVTWCICCQSRATEDTEHLFWRCSWAAELWTWAISILHIAFPCSRRWSPKFTHAILGIDPPDYCKTATKWWEQWRSIILWIIWILRNDMAFRNLPPSLSKAKALAWFNLLGRTRKDWEAHCIHASAQDLTLARRAELNRRVGRKLAVFTLRFRIAGHRLFSTWRPP</sequence>
<feature type="domain" description="Reverse transcriptase zinc-binding" evidence="3">
    <location>
        <begin position="906"/>
        <end position="988"/>
    </location>
</feature>
<evidence type="ECO:0000259" key="3">
    <source>
        <dbReference type="Pfam" id="PF13966"/>
    </source>
</evidence>
<evidence type="ECO:0000313" key="4">
    <source>
        <dbReference type="EMBL" id="KAL3682636.1"/>
    </source>
</evidence>
<dbReference type="Pfam" id="PF13966">
    <property type="entry name" value="zf-RVT"/>
    <property type="match status" value="1"/>
</dbReference>
<dbReference type="Proteomes" id="UP001633002">
    <property type="component" value="Unassembled WGS sequence"/>
</dbReference>
<evidence type="ECO:0000256" key="1">
    <source>
        <dbReference type="SAM" id="Coils"/>
    </source>
</evidence>
<proteinExistence type="predicted"/>
<dbReference type="EMBL" id="JBJQOH010000006">
    <property type="protein sequence ID" value="KAL3682636.1"/>
    <property type="molecule type" value="Genomic_DNA"/>
</dbReference>
<reference evidence="4 5" key="1">
    <citation type="submission" date="2024-09" db="EMBL/GenBank/DDBJ databases">
        <title>Chromosome-scale assembly of Riccia sorocarpa.</title>
        <authorList>
            <person name="Paukszto L."/>
        </authorList>
    </citation>
    <scope>NUCLEOTIDE SEQUENCE [LARGE SCALE GENOMIC DNA]</scope>
    <source>
        <strain evidence="4">LP-2024</strain>
        <tissue evidence="4">Aerial parts of the thallus</tissue>
    </source>
</reference>
<organism evidence="4 5">
    <name type="scientific">Riccia sorocarpa</name>
    <dbReference type="NCBI Taxonomy" id="122646"/>
    <lineage>
        <taxon>Eukaryota</taxon>
        <taxon>Viridiplantae</taxon>
        <taxon>Streptophyta</taxon>
        <taxon>Embryophyta</taxon>
        <taxon>Marchantiophyta</taxon>
        <taxon>Marchantiopsida</taxon>
        <taxon>Marchantiidae</taxon>
        <taxon>Marchantiales</taxon>
        <taxon>Ricciaceae</taxon>
        <taxon>Riccia</taxon>
    </lineage>
</organism>
<dbReference type="Gene3D" id="3.60.10.10">
    <property type="entry name" value="Endonuclease/exonuclease/phosphatase"/>
    <property type="match status" value="1"/>
</dbReference>
<dbReference type="SUPFAM" id="SSF56219">
    <property type="entry name" value="DNase I-like"/>
    <property type="match status" value="1"/>
</dbReference>
<keyword evidence="5" id="KW-1185">Reference proteome</keyword>
<gene>
    <name evidence="4" type="ORF">R1sor_000658</name>
</gene>
<accession>A0ABD3GVN4</accession>
<evidence type="ECO:0008006" key="6">
    <source>
        <dbReference type="Google" id="ProtNLM"/>
    </source>
</evidence>
<dbReference type="Pfam" id="PF03372">
    <property type="entry name" value="Exo_endo_phos"/>
    <property type="match status" value="1"/>
</dbReference>
<dbReference type="PANTHER" id="PTHR31635">
    <property type="entry name" value="REVERSE TRANSCRIPTASE DOMAIN-CONTAINING PROTEIN-RELATED"/>
    <property type="match status" value="1"/>
</dbReference>
<dbReference type="InterPro" id="IPR005135">
    <property type="entry name" value="Endo/exonuclease/phosphatase"/>
</dbReference>
<keyword evidence="1" id="KW-0175">Coiled coil</keyword>
<evidence type="ECO:0000259" key="2">
    <source>
        <dbReference type="Pfam" id="PF03372"/>
    </source>
</evidence>
<comment type="caution">
    <text evidence="4">The sequence shown here is derived from an EMBL/GenBank/DDBJ whole genome shotgun (WGS) entry which is preliminary data.</text>
</comment>
<name>A0ABD3GVN4_9MARC</name>
<dbReference type="PANTHER" id="PTHR31635:SF196">
    <property type="entry name" value="REVERSE TRANSCRIPTASE DOMAIN-CONTAINING PROTEIN-RELATED"/>
    <property type="match status" value="1"/>
</dbReference>
<feature type="coiled-coil region" evidence="1">
    <location>
        <begin position="368"/>
        <end position="395"/>
    </location>
</feature>
<evidence type="ECO:0000313" key="5">
    <source>
        <dbReference type="Proteomes" id="UP001633002"/>
    </source>
</evidence>
<dbReference type="AlphaFoldDB" id="A0ABD3GVN4"/>
<protein>
    <recommendedName>
        <fullName evidence="6">Reverse transcriptase zinc-binding domain-containing protein</fullName>
    </recommendedName>
</protein>
<dbReference type="InterPro" id="IPR026960">
    <property type="entry name" value="RVT-Znf"/>
</dbReference>